<reference evidence="1 2" key="1">
    <citation type="submission" date="2019-08" db="EMBL/GenBank/DDBJ databases">
        <authorList>
            <person name="Dhanesh K."/>
            <person name="Kumar G."/>
            <person name="Sasikala C."/>
            <person name="Venkata Ramana C."/>
        </authorList>
    </citation>
    <scope>NUCLEOTIDE SEQUENCE [LARGE SCALE GENOMIC DNA]</scope>
    <source>
        <strain evidence="1 2">JC645</strain>
    </source>
</reference>
<proteinExistence type="predicted"/>
<accession>A0A5M6D5R0</accession>
<evidence type="ECO:0000313" key="1">
    <source>
        <dbReference type="EMBL" id="KAA5541910.1"/>
    </source>
</evidence>
<protein>
    <submittedName>
        <fullName evidence="1">Uncharacterized protein</fullName>
    </submittedName>
</protein>
<keyword evidence="2" id="KW-1185">Reference proteome</keyword>
<organism evidence="1 2">
    <name type="scientific">Roseiconus nitratireducens</name>
    <dbReference type="NCBI Taxonomy" id="2605748"/>
    <lineage>
        <taxon>Bacteria</taxon>
        <taxon>Pseudomonadati</taxon>
        <taxon>Planctomycetota</taxon>
        <taxon>Planctomycetia</taxon>
        <taxon>Pirellulales</taxon>
        <taxon>Pirellulaceae</taxon>
        <taxon>Roseiconus</taxon>
    </lineage>
</organism>
<sequence length="226" mass="25680">MIAERSVVDLALSDLVAARVRTRFQFPFISAEEASAELLNYARLSSVDRHLTLQFSTRPFQPDTNCHQLSNVHVWASPIDRADWQAFVAVVDAAAAEFPSIDTRTSHAARLVFMFSYDNHKADVSSDVRRDFLAPILNRFSGHFSYVDPNSYLEQVHVDEWNPHPAGMPLAWEGEHIFHDRVALAAIKDAVRDHYGVPLRQGRATLLPVPNSKKIPVRFKLMPRFF</sequence>
<name>A0A5M6D5R0_9BACT</name>
<dbReference type="EMBL" id="VWOX01000009">
    <property type="protein sequence ID" value="KAA5541910.1"/>
    <property type="molecule type" value="Genomic_DNA"/>
</dbReference>
<evidence type="ECO:0000313" key="2">
    <source>
        <dbReference type="Proteomes" id="UP000324479"/>
    </source>
</evidence>
<gene>
    <name evidence="1" type="ORF">FYK55_17085</name>
</gene>
<dbReference type="RefSeq" id="WP_150077644.1">
    <property type="nucleotide sequence ID" value="NZ_VWOX01000009.1"/>
</dbReference>
<comment type="caution">
    <text evidence="1">The sequence shown here is derived from an EMBL/GenBank/DDBJ whole genome shotgun (WGS) entry which is preliminary data.</text>
</comment>
<dbReference type="Proteomes" id="UP000324479">
    <property type="component" value="Unassembled WGS sequence"/>
</dbReference>
<dbReference type="AlphaFoldDB" id="A0A5M6D5R0"/>